<keyword evidence="3" id="KW-1185">Reference proteome</keyword>
<evidence type="ECO:0000256" key="1">
    <source>
        <dbReference type="SAM" id="MobiDB-lite"/>
    </source>
</evidence>
<evidence type="ECO:0000313" key="3">
    <source>
        <dbReference type="Proteomes" id="UP000693970"/>
    </source>
</evidence>
<feature type="compositionally biased region" description="Basic and acidic residues" evidence="1">
    <location>
        <begin position="105"/>
        <end position="116"/>
    </location>
</feature>
<reference evidence="2" key="2">
    <citation type="submission" date="2021-04" db="EMBL/GenBank/DDBJ databases">
        <authorList>
            <person name="Podell S."/>
        </authorList>
    </citation>
    <scope>NUCLEOTIDE SEQUENCE</scope>
    <source>
        <strain evidence="2">Hildebrandi</strain>
    </source>
</reference>
<dbReference type="EMBL" id="JAGRRH010000001">
    <property type="protein sequence ID" value="KAG7373715.1"/>
    <property type="molecule type" value="Genomic_DNA"/>
</dbReference>
<protein>
    <submittedName>
        <fullName evidence="2">Uncharacterized protein</fullName>
    </submittedName>
</protein>
<gene>
    <name evidence="2" type="ORF">IV203_012810</name>
</gene>
<proteinExistence type="predicted"/>
<feature type="region of interest" description="Disordered" evidence="1">
    <location>
        <begin position="105"/>
        <end position="190"/>
    </location>
</feature>
<dbReference type="AlphaFoldDB" id="A0A9K3M4T1"/>
<evidence type="ECO:0000313" key="2">
    <source>
        <dbReference type="EMBL" id="KAG7373715.1"/>
    </source>
</evidence>
<dbReference type="Proteomes" id="UP000693970">
    <property type="component" value="Unassembled WGS sequence"/>
</dbReference>
<accession>A0A9K3M4T1</accession>
<reference evidence="2" key="1">
    <citation type="journal article" date="2021" name="Sci. Rep.">
        <title>Diploid genomic architecture of Nitzschia inconspicua, an elite biomass production diatom.</title>
        <authorList>
            <person name="Oliver A."/>
            <person name="Podell S."/>
            <person name="Pinowska A."/>
            <person name="Traller J.C."/>
            <person name="Smith S.R."/>
            <person name="McClure R."/>
            <person name="Beliaev A."/>
            <person name="Bohutskyi P."/>
            <person name="Hill E.A."/>
            <person name="Rabines A."/>
            <person name="Zheng H."/>
            <person name="Allen L.Z."/>
            <person name="Kuo A."/>
            <person name="Grigoriev I.V."/>
            <person name="Allen A.E."/>
            <person name="Hazlebeck D."/>
            <person name="Allen E.E."/>
        </authorList>
    </citation>
    <scope>NUCLEOTIDE SEQUENCE</scope>
    <source>
        <strain evidence="2">Hildebrandi</strain>
    </source>
</reference>
<sequence>MAVIPGRVLSPCPTSFTKAFQEADTTSKPSPWTVDNQLLPAECRSFQLGKDRSQENLSHDEQLKQAFYEGMPAIWKERFVNSGSRLTEMARAEVIRYFRDQERQAFTRQRNQDAHPRRFKTKKRPPTESAKPTSSKSSYGSKSSNQSHQHKRHKGHVADDAPCPVHPGSGHTWNDCRANHFGKHHKSNPT</sequence>
<feature type="compositionally biased region" description="Low complexity" evidence="1">
    <location>
        <begin position="129"/>
        <end position="147"/>
    </location>
</feature>
<feature type="compositionally biased region" description="Basic residues" evidence="1">
    <location>
        <begin position="180"/>
        <end position="190"/>
    </location>
</feature>
<name>A0A9K3M4T1_9STRA</name>
<organism evidence="2 3">
    <name type="scientific">Nitzschia inconspicua</name>
    <dbReference type="NCBI Taxonomy" id="303405"/>
    <lineage>
        <taxon>Eukaryota</taxon>
        <taxon>Sar</taxon>
        <taxon>Stramenopiles</taxon>
        <taxon>Ochrophyta</taxon>
        <taxon>Bacillariophyta</taxon>
        <taxon>Bacillariophyceae</taxon>
        <taxon>Bacillariophycidae</taxon>
        <taxon>Bacillariales</taxon>
        <taxon>Bacillariaceae</taxon>
        <taxon>Nitzschia</taxon>
    </lineage>
</organism>
<comment type="caution">
    <text evidence="2">The sequence shown here is derived from an EMBL/GenBank/DDBJ whole genome shotgun (WGS) entry which is preliminary data.</text>
</comment>